<proteinExistence type="inferred from homology"/>
<evidence type="ECO:0000313" key="6">
    <source>
        <dbReference type="Proteomes" id="UP000316968"/>
    </source>
</evidence>
<evidence type="ECO:0000256" key="1">
    <source>
        <dbReference type="ARBA" id="ARBA00022801"/>
    </source>
</evidence>
<dbReference type="RefSeq" id="WP_141446247.1">
    <property type="nucleotide sequence ID" value="NZ_CP041217.1"/>
</dbReference>
<feature type="active site" description="Nucleophile" evidence="3">
    <location>
        <position position="105"/>
    </location>
</feature>
<comment type="similarity">
    <text evidence="2">Belongs to the glycosyl hydrolase 88 family.</text>
</comment>
<keyword evidence="1 5" id="KW-0378">Hydrolase</keyword>
<reference evidence="5 6" key="1">
    <citation type="submission" date="2019-06" db="EMBL/GenBank/DDBJ databases">
        <title>Saccharibacillus brassicae sp. nov., an endophytic bacterium isolated from Chinese cabbage seeds (Brassica pekinensis).</title>
        <authorList>
            <person name="Jiang L."/>
            <person name="Lee J."/>
            <person name="Kim S.W."/>
        </authorList>
    </citation>
    <scope>NUCLEOTIDE SEQUENCE [LARGE SCALE GENOMIC DNA]</scope>
    <source>
        <strain evidence="6">KCTC 43072 / ATSA2</strain>
    </source>
</reference>
<protein>
    <submittedName>
        <fullName evidence="5">Glycosyl hydrolase family 88</fullName>
    </submittedName>
</protein>
<evidence type="ECO:0000256" key="3">
    <source>
        <dbReference type="PIRSR" id="PIRSR610905-1"/>
    </source>
</evidence>
<gene>
    <name evidence="5" type="ORF">FFV09_02645</name>
</gene>
<feature type="binding site" evidence="4">
    <location>
        <position position="238"/>
    </location>
    <ligand>
        <name>substrate</name>
    </ligand>
</feature>
<evidence type="ECO:0000313" key="5">
    <source>
        <dbReference type="EMBL" id="QDH19860.1"/>
    </source>
</evidence>
<dbReference type="InterPro" id="IPR010905">
    <property type="entry name" value="Glyco_hydro_88"/>
</dbReference>
<dbReference type="GO" id="GO:0000272">
    <property type="term" value="P:polysaccharide catabolic process"/>
    <property type="evidence" value="ECO:0007669"/>
    <property type="project" value="TreeGrafter"/>
</dbReference>
<organism evidence="5 6">
    <name type="scientific">Saccharibacillus brassicae</name>
    <dbReference type="NCBI Taxonomy" id="2583377"/>
    <lineage>
        <taxon>Bacteria</taxon>
        <taxon>Bacillati</taxon>
        <taxon>Bacillota</taxon>
        <taxon>Bacilli</taxon>
        <taxon>Bacillales</taxon>
        <taxon>Paenibacillaceae</taxon>
        <taxon>Saccharibacillus</taxon>
    </lineage>
</organism>
<name>A0A4Y6USX7_SACBS</name>
<evidence type="ECO:0000256" key="4">
    <source>
        <dbReference type="PIRSR" id="PIRSR610905-2"/>
    </source>
</evidence>
<dbReference type="Proteomes" id="UP000316968">
    <property type="component" value="Chromosome"/>
</dbReference>
<accession>A0A4Y6USX7</accession>
<feature type="binding site" evidence="4">
    <location>
        <position position="166"/>
    </location>
    <ligand>
        <name>substrate</name>
    </ligand>
</feature>
<dbReference type="GO" id="GO:0052757">
    <property type="term" value="F:chondroitin hydrolase activity"/>
    <property type="evidence" value="ECO:0007669"/>
    <property type="project" value="TreeGrafter"/>
</dbReference>
<dbReference type="InterPro" id="IPR008928">
    <property type="entry name" value="6-hairpin_glycosidase_sf"/>
</dbReference>
<evidence type="ECO:0000256" key="2">
    <source>
        <dbReference type="ARBA" id="ARBA00038358"/>
    </source>
</evidence>
<dbReference type="Pfam" id="PF07470">
    <property type="entry name" value="Glyco_hydro_88"/>
    <property type="match status" value="1"/>
</dbReference>
<dbReference type="PANTHER" id="PTHR36845">
    <property type="entry name" value="HYDROLASE, PUTATIVE (AFU_ORTHOLOGUE AFUA_7G05090)-RELATED"/>
    <property type="match status" value="1"/>
</dbReference>
<dbReference type="EMBL" id="CP041217">
    <property type="protein sequence ID" value="QDH19860.1"/>
    <property type="molecule type" value="Genomic_DNA"/>
</dbReference>
<feature type="active site" description="Proton donor" evidence="3">
    <location>
        <position position="166"/>
    </location>
</feature>
<dbReference type="KEGG" id="saca:FFV09_02645"/>
<dbReference type="InterPro" id="IPR012341">
    <property type="entry name" value="6hp_glycosidase-like_sf"/>
</dbReference>
<dbReference type="OrthoDB" id="428577at2"/>
<feature type="binding site" evidence="4">
    <location>
        <position position="105"/>
    </location>
    <ligand>
        <name>substrate</name>
    </ligand>
</feature>
<dbReference type="AlphaFoldDB" id="A0A4Y6USX7"/>
<dbReference type="Gene3D" id="1.50.10.10">
    <property type="match status" value="1"/>
</dbReference>
<dbReference type="SUPFAM" id="SSF48208">
    <property type="entry name" value="Six-hairpin glycosidases"/>
    <property type="match status" value="1"/>
</dbReference>
<feature type="binding site" evidence="4">
    <location>
        <position position="242"/>
    </location>
    <ligand>
        <name>substrate</name>
    </ligand>
</feature>
<sequence>MQPSNDKHAAIGEHRDWLDSTLDKLKVKMSAECARIGSGIPYIPANGRYEDWGVRDIYWWTNGFWPGMLWQMHKATGETAYRAAAEEVEERLDEALLGFDGLHHDVGFMWLHTAVANYRLTGSARSRSRGLQAASVLAGRYNPAGRFLRAWNDEPGNNRAGWMIVDCLMNVPLLYWASEETQDPRYRDIAIAHVDTVLRTTLRADGSANHIVILDPVDGTVLDKPGGQGFAEGSSWSRGQAWALYGMALSHRHTRKSEYLDAAKRIAHYFIANAAMTGYVPLADFRAPAEPVVHDTTAAACAACGLLELAEAVDEHERRLYVEAAIRMLRASEQKFANWAPGEDGILGGGTVAYFSEEREVPIIYGDYFFIEGVLRLSGQDRHLW</sequence>
<dbReference type="PANTHER" id="PTHR36845:SF1">
    <property type="entry name" value="HYDROLASE, PUTATIVE (AFU_ORTHOLOGUE AFUA_7G05090)-RELATED"/>
    <property type="match status" value="1"/>
</dbReference>
<dbReference type="InterPro" id="IPR052369">
    <property type="entry name" value="UG_Glycosaminoglycan_Hydrolase"/>
</dbReference>
<keyword evidence="6" id="KW-1185">Reference proteome</keyword>